<protein>
    <submittedName>
        <fullName evidence="1">Uncharacterized protein</fullName>
    </submittedName>
</protein>
<sequence>MNRTDPQDALKERRVKLDQLIQLIRKQADLHIDPADGQCHWGHVGDLDHMIEHLEYALGIERT</sequence>
<keyword evidence="2" id="KW-1185">Reference proteome</keyword>
<gene>
    <name evidence="1" type="ORF">M3P05_20040</name>
</gene>
<accession>A0ABT0PMJ7</accession>
<evidence type="ECO:0000313" key="1">
    <source>
        <dbReference type="EMBL" id="MCL6272216.1"/>
    </source>
</evidence>
<comment type="caution">
    <text evidence="1">The sequence shown here is derived from an EMBL/GenBank/DDBJ whole genome shotgun (WGS) entry which is preliminary data.</text>
</comment>
<dbReference type="Proteomes" id="UP001203338">
    <property type="component" value="Unassembled WGS sequence"/>
</dbReference>
<name>A0ABT0PMJ7_9GAMM</name>
<evidence type="ECO:0000313" key="2">
    <source>
        <dbReference type="Proteomes" id="UP001203338"/>
    </source>
</evidence>
<dbReference type="RefSeq" id="WP_249701905.1">
    <property type="nucleotide sequence ID" value="NZ_JAMFLX010000058.1"/>
</dbReference>
<dbReference type="EMBL" id="JAMFLX010000058">
    <property type="protein sequence ID" value="MCL6272216.1"/>
    <property type="molecule type" value="Genomic_DNA"/>
</dbReference>
<reference evidence="1 2" key="1">
    <citation type="submission" date="2022-05" db="EMBL/GenBank/DDBJ databases">
        <authorList>
            <person name="Park J.-S."/>
        </authorList>
    </citation>
    <scope>NUCLEOTIDE SEQUENCE [LARGE SCALE GENOMIC DNA]</scope>
    <source>
        <strain evidence="1 2">2012CJ34-2</strain>
    </source>
</reference>
<proteinExistence type="predicted"/>
<organism evidence="1 2">
    <name type="scientific">Parendozoicomonas callyspongiae</name>
    <dbReference type="NCBI Taxonomy" id="2942213"/>
    <lineage>
        <taxon>Bacteria</taxon>
        <taxon>Pseudomonadati</taxon>
        <taxon>Pseudomonadota</taxon>
        <taxon>Gammaproteobacteria</taxon>
        <taxon>Oceanospirillales</taxon>
        <taxon>Endozoicomonadaceae</taxon>
        <taxon>Parendozoicomonas</taxon>
    </lineage>
</organism>